<protein>
    <submittedName>
        <fullName evidence="4">HAD family hydrolase</fullName>
    </submittedName>
</protein>
<dbReference type="RefSeq" id="WP_220167928.1">
    <property type="nucleotide sequence ID" value="NZ_JAIBOA010000012.1"/>
</dbReference>
<name>A0ABS7FW95_9ACTN</name>
<evidence type="ECO:0000313" key="5">
    <source>
        <dbReference type="Proteomes" id="UP000774570"/>
    </source>
</evidence>
<dbReference type="NCBIfam" id="TIGR01509">
    <property type="entry name" value="HAD-SF-IA-v3"/>
    <property type="match status" value="1"/>
</dbReference>
<dbReference type="InterPro" id="IPR036412">
    <property type="entry name" value="HAD-like_sf"/>
</dbReference>
<dbReference type="GO" id="GO:0016787">
    <property type="term" value="F:hydrolase activity"/>
    <property type="evidence" value="ECO:0007669"/>
    <property type="project" value="UniProtKB-KW"/>
</dbReference>
<evidence type="ECO:0000256" key="1">
    <source>
        <dbReference type="ARBA" id="ARBA00001946"/>
    </source>
</evidence>
<comment type="caution">
    <text evidence="4">The sequence shown here is derived from an EMBL/GenBank/DDBJ whole genome shotgun (WGS) entry which is preliminary data.</text>
</comment>
<keyword evidence="2 4" id="KW-0378">Hydrolase</keyword>
<sequence length="246" mass="26568">MTRGLVLFDLDGTLFDHRASMLAGVGRLIADAAVPAPDPDALVLLWRELEERHMREFLDGACSFAEQRRRRLRGFLPALGEPVPADDAGLDAWFAGRYRPHYEAAWRAFPDARPCLDALRALPAPPRVAVLTNGDAAQQEAKLARIGLRDRFEAVLTPADLGTAKPDPAAFTAACRLLGAAPDSAVSVGDWWEGDAVAARRAGLTGIWLDRGPDVTSEWPADPGDVPRIDLLTDLPAHLLPVGSET</sequence>
<evidence type="ECO:0000313" key="4">
    <source>
        <dbReference type="EMBL" id="MBW8484700.1"/>
    </source>
</evidence>
<proteinExistence type="predicted"/>
<gene>
    <name evidence="4" type="ORF">K1Y72_20110</name>
</gene>
<dbReference type="Pfam" id="PF00702">
    <property type="entry name" value="Hydrolase"/>
    <property type="match status" value="1"/>
</dbReference>
<dbReference type="InterPro" id="IPR051400">
    <property type="entry name" value="HAD-like_hydrolase"/>
</dbReference>
<dbReference type="PANTHER" id="PTHR46470:SF4">
    <property type="entry name" value="5-AMINO-6-(5-PHOSPHO-D-RIBITYLAMINO)URACIL PHOSPHATASE YIGB"/>
    <property type="match status" value="1"/>
</dbReference>
<comment type="cofactor">
    <cofactor evidence="1">
        <name>Mg(2+)</name>
        <dbReference type="ChEBI" id="CHEBI:18420"/>
    </cofactor>
</comment>
<dbReference type="SFLD" id="SFLDS00003">
    <property type="entry name" value="Haloacid_Dehalogenase"/>
    <property type="match status" value="1"/>
</dbReference>
<dbReference type="NCBIfam" id="TIGR01549">
    <property type="entry name" value="HAD-SF-IA-v1"/>
    <property type="match status" value="1"/>
</dbReference>
<dbReference type="Proteomes" id="UP000774570">
    <property type="component" value="Unassembled WGS sequence"/>
</dbReference>
<dbReference type="InterPro" id="IPR023214">
    <property type="entry name" value="HAD_sf"/>
</dbReference>
<organism evidence="4 5">
    <name type="scientific">Actinomadura parmotrematis</name>
    <dbReference type="NCBI Taxonomy" id="2864039"/>
    <lineage>
        <taxon>Bacteria</taxon>
        <taxon>Bacillati</taxon>
        <taxon>Actinomycetota</taxon>
        <taxon>Actinomycetes</taxon>
        <taxon>Streptosporangiales</taxon>
        <taxon>Thermomonosporaceae</taxon>
        <taxon>Actinomadura</taxon>
    </lineage>
</organism>
<dbReference type="InterPro" id="IPR006439">
    <property type="entry name" value="HAD-SF_hydro_IA"/>
</dbReference>
<keyword evidence="3" id="KW-0460">Magnesium</keyword>
<evidence type="ECO:0000256" key="2">
    <source>
        <dbReference type="ARBA" id="ARBA00022801"/>
    </source>
</evidence>
<dbReference type="Gene3D" id="1.20.120.1600">
    <property type="match status" value="1"/>
</dbReference>
<dbReference type="Gene3D" id="3.40.50.1000">
    <property type="entry name" value="HAD superfamily/HAD-like"/>
    <property type="match status" value="1"/>
</dbReference>
<reference evidence="4 5" key="1">
    <citation type="submission" date="2021-07" db="EMBL/GenBank/DDBJ databases">
        <title>Actinomadura sp. PM05-2 isolated from lichen.</title>
        <authorList>
            <person name="Somphong A."/>
            <person name="Phongsopitanun W."/>
            <person name="Tanasupawat S."/>
            <person name="Peongsungnone V."/>
        </authorList>
    </citation>
    <scope>NUCLEOTIDE SEQUENCE [LARGE SCALE GENOMIC DNA]</scope>
    <source>
        <strain evidence="4 5">PM05-2</strain>
    </source>
</reference>
<dbReference type="EMBL" id="JAIBOA010000012">
    <property type="protein sequence ID" value="MBW8484700.1"/>
    <property type="molecule type" value="Genomic_DNA"/>
</dbReference>
<evidence type="ECO:0000256" key="3">
    <source>
        <dbReference type="ARBA" id="ARBA00022842"/>
    </source>
</evidence>
<dbReference type="SUPFAM" id="SSF56784">
    <property type="entry name" value="HAD-like"/>
    <property type="match status" value="1"/>
</dbReference>
<keyword evidence="5" id="KW-1185">Reference proteome</keyword>
<accession>A0ABS7FW95</accession>
<dbReference type="SFLD" id="SFLDG01129">
    <property type="entry name" value="C1.5:_HAD__Beta-PGM__Phosphata"/>
    <property type="match status" value="1"/>
</dbReference>
<dbReference type="PANTHER" id="PTHR46470">
    <property type="entry name" value="N-ACYLNEURAMINATE-9-PHOSPHATASE"/>
    <property type="match status" value="1"/>
</dbReference>